<protein>
    <recommendedName>
        <fullName evidence="2">N-acetyltransferase domain-containing protein</fullName>
    </recommendedName>
</protein>
<dbReference type="PROSITE" id="PS51186">
    <property type="entry name" value="GNAT"/>
    <property type="match status" value="1"/>
</dbReference>
<dbReference type="Proteomes" id="UP001500051">
    <property type="component" value="Unassembled WGS sequence"/>
</dbReference>
<evidence type="ECO:0000259" key="2">
    <source>
        <dbReference type="PROSITE" id="PS51186"/>
    </source>
</evidence>
<keyword evidence="4" id="KW-1185">Reference proteome</keyword>
<dbReference type="InterPro" id="IPR016181">
    <property type="entry name" value="Acyl_CoA_acyltransferase"/>
</dbReference>
<dbReference type="PANTHER" id="PTHR41700:SF1">
    <property type="entry name" value="N-ACETYLTRANSFERASE DOMAIN-CONTAINING PROTEIN"/>
    <property type="match status" value="1"/>
</dbReference>
<evidence type="ECO:0000313" key="4">
    <source>
        <dbReference type="Proteomes" id="UP001500051"/>
    </source>
</evidence>
<gene>
    <name evidence="3" type="ORF">GCM10022204_27510</name>
</gene>
<comment type="caution">
    <text evidence="3">The sequence shown here is derived from an EMBL/GenBank/DDBJ whole genome shotgun (WGS) entry which is preliminary data.</text>
</comment>
<dbReference type="Pfam" id="PF00583">
    <property type="entry name" value="Acetyltransf_1"/>
    <property type="match status" value="1"/>
</dbReference>
<evidence type="ECO:0000313" key="3">
    <source>
        <dbReference type="EMBL" id="GAA3707952.1"/>
    </source>
</evidence>
<dbReference type="PANTHER" id="PTHR41700">
    <property type="entry name" value="GCN5-RELATED N-ACETYLTRANSFERASE"/>
    <property type="match status" value="1"/>
</dbReference>
<feature type="domain" description="N-acetyltransferase" evidence="2">
    <location>
        <begin position="13"/>
        <end position="165"/>
    </location>
</feature>
<sequence length="282" mass="29977">MKGGVSEVLDSAVVVDDVTVRELAGSREMTAASTLWDAIWFRADAGHEVDPALMVALSHAGGYLAAAYAGEDMIGAALGFWGVPAGGTLHSHITGVLPGHVGRGVGSALKQHQRAWVLARGGSAITWTYDPLVSRNAYVNVRLGARPESYLPDLYGDLDDVLNRGDASDRLLVRWRLTEPAPPRSTVEAVELLIDVDGAPATGTARADLDPATPVTVAVPDDITTLRRVAPTTASRWRTEVRDVLQPLLADGWSITGFDRGTGYRVEPPRPEGGSPVNRTLS</sequence>
<dbReference type="InterPro" id="IPR038764">
    <property type="entry name" value="GNAT_N_AcTrfase_prd"/>
</dbReference>
<dbReference type="Gene3D" id="3.40.630.30">
    <property type="match status" value="1"/>
</dbReference>
<reference evidence="4" key="1">
    <citation type="journal article" date="2019" name="Int. J. Syst. Evol. Microbiol.">
        <title>The Global Catalogue of Microorganisms (GCM) 10K type strain sequencing project: providing services to taxonomists for standard genome sequencing and annotation.</title>
        <authorList>
            <consortium name="The Broad Institute Genomics Platform"/>
            <consortium name="The Broad Institute Genome Sequencing Center for Infectious Disease"/>
            <person name="Wu L."/>
            <person name="Ma J."/>
        </authorList>
    </citation>
    <scope>NUCLEOTIDE SEQUENCE [LARGE SCALE GENOMIC DNA]</scope>
    <source>
        <strain evidence="4">JCM 16548</strain>
    </source>
</reference>
<proteinExistence type="predicted"/>
<organism evidence="3 4">
    <name type="scientific">Microlunatus aurantiacus</name>
    <dbReference type="NCBI Taxonomy" id="446786"/>
    <lineage>
        <taxon>Bacteria</taxon>
        <taxon>Bacillati</taxon>
        <taxon>Actinomycetota</taxon>
        <taxon>Actinomycetes</taxon>
        <taxon>Propionibacteriales</taxon>
        <taxon>Propionibacteriaceae</taxon>
        <taxon>Microlunatus</taxon>
    </lineage>
</organism>
<name>A0ABP7DN61_9ACTN</name>
<dbReference type="InterPro" id="IPR000182">
    <property type="entry name" value="GNAT_dom"/>
</dbReference>
<evidence type="ECO:0000256" key="1">
    <source>
        <dbReference type="SAM" id="MobiDB-lite"/>
    </source>
</evidence>
<feature type="region of interest" description="Disordered" evidence="1">
    <location>
        <begin position="260"/>
        <end position="282"/>
    </location>
</feature>
<accession>A0ABP7DN61</accession>
<dbReference type="SUPFAM" id="SSF55729">
    <property type="entry name" value="Acyl-CoA N-acyltransferases (Nat)"/>
    <property type="match status" value="1"/>
</dbReference>
<dbReference type="EMBL" id="BAAAYX010000012">
    <property type="protein sequence ID" value="GAA3707952.1"/>
    <property type="molecule type" value="Genomic_DNA"/>
</dbReference>